<comment type="catalytic activity">
    <reaction evidence="3">
        <text>L-arginine + H2O = L-citrulline + NH4(+)</text>
        <dbReference type="Rhea" id="RHEA:19597"/>
        <dbReference type="ChEBI" id="CHEBI:15377"/>
        <dbReference type="ChEBI" id="CHEBI:28938"/>
        <dbReference type="ChEBI" id="CHEBI:32682"/>
        <dbReference type="ChEBI" id="CHEBI:57743"/>
        <dbReference type="EC" id="3.5.3.6"/>
    </reaction>
</comment>
<reference evidence="5" key="1">
    <citation type="submission" date="2016-03" db="EMBL/GenBank/DDBJ databases">
        <authorList>
            <person name="Lee Y.-S."/>
            <person name="Choi Y.-L."/>
        </authorList>
    </citation>
    <scope>NUCLEOTIDE SEQUENCE [LARGE SCALE GENOMIC DNA]</scope>
    <source>
        <strain evidence="5">DAU221</strain>
    </source>
</reference>
<dbReference type="GO" id="GO:0019546">
    <property type="term" value="P:L-arginine deiminase pathway"/>
    <property type="evidence" value="ECO:0007669"/>
    <property type="project" value="TreeGrafter"/>
</dbReference>
<dbReference type="GO" id="GO:0016740">
    <property type="term" value="F:transferase activity"/>
    <property type="evidence" value="ECO:0007669"/>
    <property type="project" value="UniProtKB-KW"/>
</dbReference>
<evidence type="ECO:0000256" key="3">
    <source>
        <dbReference type="ARBA" id="ARBA00049429"/>
    </source>
</evidence>
<comment type="pathway">
    <text evidence="1">Amino-acid degradation; L-arginine degradation via ADI pathway; carbamoyl phosphate from L-arginine: step 1/2.</text>
</comment>
<evidence type="ECO:0000256" key="2">
    <source>
        <dbReference type="ARBA" id="ARBA00012171"/>
    </source>
</evidence>
<dbReference type="EMBL" id="CP014864">
    <property type="protein sequence ID" value="AMX01680.1"/>
    <property type="molecule type" value="Genomic_DNA"/>
</dbReference>
<dbReference type="AlphaFoldDB" id="A0A143HJM7"/>
<accession>A0A143HJM7</accession>
<organism evidence="4 5">
    <name type="scientific">Microbulbifer thermotolerans</name>
    <dbReference type="NCBI Taxonomy" id="252514"/>
    <lineage>
        <taxon>Bacteria</taxon>
        <taxon>Pseudomonadati</taxon>
        <taxon>Pseudomonadota</taxon>
        <taxon>Gammaproteobacteria</taxon>
        <taxon>Cellvibrionales</taxon>
        <taxon>Microbulbiferaceae</taxon>
        <taxon>Microbulbifer</taxon>
    </lineage>
</organism>
<keyword evidence="5" id="KW-1185">Reference proteome</keyword>
<dbReference type="PANTHER" id="PTHR47271">
    <property type="entry name" value="ARGININE DEIMINASE"/>
    <property type="match status" value="1"/>
</dbReference>
<sequence>MTEFTLKRRKDEGGTAPLENWGMDSEYGLLRDVLIGPVDNFSWRTGNASARRAERLGFEFDHKVAAAQHVEMLDAYRHAGVNVHLIPADSSLPYQIYGRDSSVMTPWGPIVTQMYSPWRRGEWVPIVKKYAELGIPIYDCITAGSLEGGDFMVLEPGVILCGYSGERTSKAGFEQMKGWIEKEGWEVKGYPFDPFFLHIDVMVAMLAEKLAAVCVDAVEPELVQWFKSRNIEIIDISFPQILELGVNVVALGNDRVMLPKANKALAERCRAHGLEVIDPDISMITPGGGGVHCMCQPLRRDSVAKSGA</sequence>
<proteinExistence type="predicted"/>
<dbReference type="SUPFAM" id="SSF55909">
    <property type="entry name" value="Pentein"/>
    <property type="match status" value="1"/>
</dbReference>
<dbReference type="PANTHER" id="PTHR47271:SF2">
    <property type="entry name" value="ARGININE DEIMINASE"/>
    <property type="match status" value="1"/>
</dbReference>
<gene>
    <name evidence="4" type="ORF">A3224_02985</name>
</gene>
<dbReference type="GO" id="GO:0016990">
    <property type="term" value="F:arginine deiminase activity"/>
    <property type="evidence" value="ECO:0007669"/>
    <property type="project" value="UniProtKB-EC"/>
</dbReference>
<dbReference type="OrthoDB" id="9807502at2"/>
<dbReference type="GeneID" id="76607015"/>
<evidence type="ECO:0000256" key="1">
    <source>
        <dbReference type="ARBA" id="ARBA00005213"/>
    </source>
</evidence>
<dbReference type="EC" id="3.5.3.6" evidence="2"/>
<dbReference type="RefSeq" id="WP_067151280.1">
    <property type="nucleotide sequence ID" value="NZ_CP014864.1"/>
</dbReference>
<protein>
    <recommendedName>
        <fullName evidence="2">arginine deiminase</fullName>
        <ecNumber evidence="2">3.5.3.6</ecNumber>
    </recommendedName>
</protein>
<evidence type="ECO:0000313" key="4">
    <source>
        <dbReference type="EMBL" id="AMX01680.1"/>
    </source>
</evidence>
<dbReference type="KEGG" id="mthd:A3224_02985"/>
<dbReference type="STRING" id="252514.A3224_02985"/>
<name>A0A143HJM7_MICTH</name>
<keyword evidence="4" id="KW-0808">Transferase</keyword>
<dbReference type="Pfam" id="PF19420">
    <property type="entry name" value="DDAH_eukar"/>
    <property type="match status" value="1"/>
</dbReference>
<evidence type="ECO:0000313" key="5">
    <source>
        <dbReference type="Proteomes" id="UP000076077"/>
    </source>
</evidence>
<dbReference type="Proteomes" id="UP000076077">
    <property type="component" value="Chromosome"/>
</dbReference>
<dbReference type="Gene3D" id="3.75.10.10">
    <property type="entry name" value="L-arginine/glycine Amidinotransferase, Chain A"/>
    <property type="match status" value="1"/>
</dbReference>